<gene>
    <name evidence="2" type="ORF">KY5_2344</name>
</gene>
<sequence length="244" mass="26099">MSCWASAARRAPTTLAAWSLSSRRRCLRGLPWRVRQALRMTRSQARTDTCGMSSGGVSAVRRYARPQRVAVLNRTATGPYRLSTVCFETAAAGRVASGSPHPPNAVKPGETSQTAVMIAKTVITGARPVITEPGCSEIPVHTEGTSVSFRPVQLAASHTPLARCVNGSSGSPSFSDSVPPGKPAAPRTSSTTRRSSRTRPGVRARKASHHRTRHSGMFAVGSGRSGRTRGSTRRASLNRRSERR</sequence>
<dbReference type="EMBL" id="CP022685">
    <property type="protein sequence ID" value="ATL27362.1"/>
    <property type="molecule type" value="Genomic_DNA"/>
</dbReference>
<protein>
    <submittedName>
        <fullName evidence="2">Uncharacterized protein</fullName>
    </submittedName>
</protein>
<feature type="compositionally biased region" description="Low complexity" evidence="1">
    <location>
        <begin position="167"/>
        <end position="179"/>
    </location>
</feature>
<dbReference type="Proteomes" id="UP000221011">
    <property type="component" value="Chromosome"/>
</dbReference>
<dbReference type="KEGG" id="sfk:KY5_2344"/>
<keyword evidence="3" id="KW-1185">Reference proteome</keyword>
<evidence type="ECO:0000313" key="3">
    <source>
        <dbReference type="Proteomes" id="UP000221011"/>
    </source>
</evidence>
<proteinExistence type="predicted"/>
<feature type="region of interest" description="Disordered" evidence="1">
    <location>
        <begin position="166"/>
        <end position="244"/>
    </location>
</feature>
<name>A0A291Q6Y3_9ACTN</name>
<reference evidence="2 3" key="1">
    <citation type="submission" date="2017-08" db="EMBL/GenBank/DDBJ databases">
        <title>Complete Genome Sequence of Streptomyces formicae KY5, the formicamycin producer.</title>
        <authorList>
            <person name="Holmes N.A."/>
            <person name="Devine R."/>
            <person name="Qin Z."/>
            <person name="Seipke R.F."/>
            <person name="Wilkinson B."/>
            <person name="Hutchings M.I."/>
        </authorList>
    </citation>
    <scope>NUCLEOTIDE SEQUENCE [LARGE SCALE GENOMIC DNA]</scope>
    <source>
        <strain evidence="2 3">KY5</strain>
    </source>
</reference>
<evidence type="ECO:0000313" key="2">
    <source>
        <dbReference type="EMBL" id="ATL27362.1"/>
    </source>
</evidence>
<dbReference type="AlphaFoldDB" id="A0A291Q6Y3"/>
<evidence type="ECO:0000256" key="1">
    <source>
        <dbReference type="SAM" id="MobiDB-lite"/>
    </source>
</evidence>
<feature type="compositionally biased region" description="Basic residues" evidence="1">
    <location>
        <begin position="194"/>
        <end position="214"/>
    </location>
</feature>
<organism evidence="2 3">
    <name type="scientific">Streptomyces formicae</name>
    <dbReference type="NCBI Taxonomy" id="1616117"/>
    <lineage>
        <taxon>Bacteria</taxon>
        <taxon>Bacillati</taxon>
        <taxon>Actinomycetota</taxon>
        <taxon>Actinomycetes</taxon>
        <taxon>Kitasatosporales</taxon>
        <taxon>Streptomycetaceae</taxon>
        <taxon>Streptomyces</taxon>
    </lineage>
</organism>
<accession>A0A291Q6Y3</accession>